<name>A0A8K0HTB1_9ROSA</name>
<evidence type="ECO:0000313" key="2">
    <source>
        <dbReference type="Proteomes" id="UP000796880"/>
    </source>
</evidence>
<protein>
    <submittedName>
        <fullName evidence="1">Uncharacterized protein</fullName>
    </submittedName>
</protein>
<gene>
    <name evidence="1" type="ORF">FNV43_RR02081</name>
</gene>
<accession>A0A8K0HTB1</accession>
<sequence>MCAAALMTNCSDDADGAVVELTKVDNELSEDVAMTMDTLKREIADLSTKVNVTMIAIGNLSRPSTRMDYGRIKVPSPGHMEGHVMRRSSKTFSSIWNNIFKQ</sequence>
<organism evidence="1 2">
    <name type="scientific">Rhamnella rubrinervis</name>
    <dbReference type="NCBI Taxonomy" id="2594499"/>
    <lineage>
        <taxon>Eukaryota</taxon>
        <taxon>Viridiplantae</taxon>
        <taxon>Streptophyta</taxon>
        <taxon>Embryophyta</taxon>
        <taxon>Tracheophyta</taxon>
        <taxon>Spermatophyta</taxon>
        <taxon>Magnoliopsida</taxon>
        <taxon>eudicotyledons</taxon>
        <taxon>Gunneridae</taxon>
        <taxon>Pentapetalae</taxon>
        <taxon>rosids</taxon>
        <taxon>fabids</taxon>
        <taxon>Rosales</taxon>
        <taxon>Rhamnaceae</taxon>
        <taxon>rhamnoid group</taxon>
        <taxon>Rhamneae</taxon>
        <taxon>Rhamnella</taxon>
    </lineage>
</organism>
<comment type="caution">
    <text evidence="1">The sequence shown here is derived from an EMBL/GenBank/DDBJ whole genome shotgun (WGS) entry which is preliminary data.</text>
</comment>
<dbReference type="AlphaFoldDB" id="A0A8K0HTB1"/>
<evidence type="ECO:0000313" key="1">
    <source>
        <dbReference type="EMBL" id="KAF3457423.1"/>
    </source>
</evidence>
<dbReference type="EMBL" id="VOIH02000001">
    <property type="protein sequence ID" value="KAF3457423.1"/>
    <property type="molecule type" value="Genomic_DNA"/>
</dbReference>
<proteinExistence type="predicted"/>
<reference evidence="1" key="1">
    <citation type="submission" date="2020-03" db="EMBL/GenBank/DDBJ databases">
        <title>A high-quality chromosome-level genome assembly of a woody plant with both climbing and erect habits, Rhamnella rubrinervis.</title>
        <authorList>
            <person name="Lu Z."/>
            <person name="Yang Y."/>
            <person name="Zhu X."/>
            <person name="Sun Y."/>
        </authorList>
    </citation>
    <scope>NUCLEOTIDE SEQUENCE</scope>
    <source>
        <strain evidence="1">BYM</strain>
        <tissue evidence="1">Leaf</tissue>
    </source>
</reference>
<dbReference type="Proteomes" id="UP000796880">
    <property type="component" value="Unassembled WGS sequence"/>
</dbReference>
<keyword evidence="2" id="KW-1185">Reference proteome</keyword>